<dbReference type="EMBL" id="JBHUCX010000092">
    <property type="protein sequence ID" value="MFD1677454.1"/>
    <property type="molecule type" value="Genomic_DNA"/>
</dbReference>
<evidence type="ECO:0000313" key="2">
    <source>
        <dbReference type="Proteomes" id="UP001597079"/>
    </source>
</evidence>
<evidence type="ECO:0000313" key="1">
    <source>
        <dbReference type="EMBL" id="MFD1677454.1"/>
    </source>
</evidence>
<comment type="caution">
    <text evidence="1">The sequence shown here is derived from an EMBL/GenBank/DDBJ whole genome shotgun (WGS) entry which is preliminary data.</text>
</comment>
<keyword evidence="2" id="KW-1185">Reference proteome</keyword>
<organism evidence="1 2">
    <name type="scientific">Alicyclobacillus fodiniaquatilis</name>
    <dbReference type="NCBI Taxonomy" id="1661150"/>
    <lineage>
        <taxon>Bacteria</taxon>
        <taxon>Bacillati</taxon>
        <taxon>Bacillota</taxon>
        <taxon>Bacilli</taxon>
        <taxon>Bacillales</taxon>
        <taxon>Alicyclobacillaceae</taxon>
        <taxon>Alicyclobacillus</taxon>
    </lineage>
</organism>
<dbReference type="RefSeq" id="WP_377945465.1">
    <property type="nucleotide sequence ID" value="NZ_JBHUCX010000092.1"/>
</dbReference>
<reference evidence="2" key="1">
    <citation type="journal article" date="2019" name="Int. J. Syst. Evol. Microbiol.">
        <title>The Global Catalogue of Microorganisms (GCM) 10K type strain sequencing project: providing services to taxonomists for standard genome sequencing and annotation.</title>
        <authorList>
            <consortium name="The Broad Institute Genomics Platform"/>
            <consortium name="The Broad Institute Genome Sequencing Center for Infectious Disease"/>
            <person name="Wu L."/>
            <person name="Ma J."/>
        </authorList>
    </citation>
    <scope>NUCLEOTIDE SEQUENCE [LARGE SCALE GENOMIC DNA]</scope>
    <source>
        <strain evidence="2">CGMCC 1.12286</strain>
    </source>
</reference>
<sequence length="80" mass="9091">MYVILSVTLTGSAEIAVNGGSSMDPHIVIADLLGMTIADALKRILPKGYKLKFVTDQFYVCYKSNHKRHKRHEHHKAIRR</sequence>
<dbReference type="Proteomes" id="UP001597079">
    <property type="component" value="Unassembled WGS sequence"/>
</dbReference>
<gene>
    <name evidence="1" type="ORF">ACFSB2_22595</name>
</gene>
<name>A0ABW4JNI3_9BACL</name>
<proteinExistence type="predicted"/>
<protein>
    <submittedName>
        <fullName evidence="1">Uncharacterized protein</fullName>
    </submittedName>
</protein>
<accession>A0ABW4JNI3</accession>